<keyword evidence="1" id="KW-0472">Membrane</keyword>
<sequence>MGSVKKKKNYFESILIPLCCSLLLVFVLSMVYVLDFMVLEVALPNLYIKGGVAVLLTVLMLLAIKKRQIVLGYGVVLIACIGMLWFFIHG</sequence>
<keyword evidence="1" id="KW-1133">Transmembrane helix</keyword>
<name>A0A951J286_9BACT</name>
<evidence type="ECO:0000313" key="3">
    <source>
        <dbReference type="Proteomes" id="UP000727490"/>
    </source>
</evidence>
<evidence type="ECO:0000313" key="2">
    <source>
        <dbReference type="EMBL" id="MBW3469583.1"/>
    </source>
</evidence>
<dbReference type="Proteomes" id="UP000727490">
    <property type="component" value="Unassembled WGS sequence"/>
</dbReference>
<feature type="transmembrane region" description="Helical" evidence="1">
    <location>
        <begin position="70"/>
        <end position="88"/>
    </location>
</feature>
<reference evidence="2 3" key="1">
    <citation type="journal article" date="2020" name="Syst. Appl. Microbiol.">
        <title>Arthrospiribacter ruber gen. nov., sp. nov., a novel bacterium isolated from Arthrospira cultures.</title>
        <authorList>
            <person name="Waleron M."/>
            <person name="Misztak A."/>
            <person name="Waleron M.M."/>
            <person name="Furmaniak M."/>
            <person name="Mrozik A."/>
            <person name="Waleron K."/>
        </authorList>
    </citation>
    <scope>NUCLEOTIDE SEQUENCE [LARGE SCALE GENOMIC DNA]</scope>
    <source>
        <strain evidence="2 3">DPMB0001</strain>
    </source>
</reference>
<comment type="caution">
    <text evidence="2">The sequence shown here is derived from an EMBL/GenBank/DDBJ whole genome shotgun (WGS) entry which is preliminary data.</text>
</comment>
<organism evidence="2 3">
    <name type="scientific">Arthrospiribacter ruber</name>
    <dbReference type="NCBI Taxonomy" id="2487934"/>
    <lineage>
        <taxon>Bacteria</taxon>
        <taxon>Pseudomonadati</taxon>
        <taxon>Bacteroidota</taxon>
        <taxon>Cytophagia</taxon>
        <taxon>Cytophagales</taxon>
        <taxon>Cyclobacteriaceae</taxon>
        <taxon>Arthrospiribacter</taxon>
    </lineage>
</organism>
<dbReference type="EMBL" id="RPHB01000008">
    <property type="protein sequence ID" value="MBW3469583.1"/>
    <property type="molecule type" value="Genomic_DNA"/>
</dbReference>
<gene>
    <name evidence="2" type="ORF">EGN73_17430</name>
</gene>
<keyword evidence="1" id="KW-0812">Transmembrane</keyword>
<feature type="transmembrane region" description="Helical" evidence="1">
    <location>
        <begin position="12"/>
        <end position="34"/>
    </location>
</feature>
<feature type="transmembrane region" description="Helical" evidence="1">
    <location>
        <begin position="46"/>
        <end position="63"/>
    </location>
</feature>
<accession>A0A951J286</accession>
<dbReference type="AlphaFoldDB" id="A0A951J286"/>
<proteinExistence type="predicted"/>
<evidence type="ECO:0000256" key="1">
    <source>
        <dbReference type="SAM" id="Phobius"/>
    </source>
</evidence>
<protein>
    <submittedName>
        <fullName evidence="2">Uncharacterized protein</fullName>
    </submittedName>
</protein>
<dbReference type="RefSeq" id="WP_219292799.1">
    <property type="nucleotide sequence ID" value="NZ_RPHB01000008.1"/>
</dbReference>
<keyword evidence="3" id="KW-1185">Reference proteome</keyword>